<dbReference type="Proteomes" id="UP000789595">
    <property type="component" value="Unassembled WGS sequence"/>
</dbReference>
<dbReference type="AlphaFoldDB" id="A0A8J2X0D2"/>
<dbReference type="SUPFAM" id="SSF48403">
    <property type="entry name" value="Ankyrin repeat"/>
    <property type="match status" value="1"/>
</dbReference>
<feature type="compositionally biased region" description="Low complexity" evidence="2">
    <location>
        <begin position="310"/>
        <end position="330"/>
    </location>
</feature>
<dbReference type="InterPro" id="IPR036770">
    <property type="entry name" value="Ankyrin_rpt-contain_sf"/>
</dbReference>
<dbReference type="Gene3D" id="1.25.40.20">
    <property type="entry name" value="Ankyrin repeat-containing domain"/>
    <property type="match status" value="1"/>
</dbReference>
<dbReference type="InterPro" id="IPR003903">
    <property type="entry name" value="UIM_dom"/>
</dbReference>
<accession>A0A8J2X0D2</accession>
<protein>
    <submittedName>
        <fullName evidence="3">Uncharacterized protein</fullName>
    </submittedName>
</protein>
<organism evidence="3 4">
    <name type="scientific">Pelagomonas calceolata</name>
    <dbReference type="NCBI Taxonomy" id="35677"/>
    <lineage>
        <taxon>Eukaryota</taxon>
        <taxon>Sar</taxon>
        <taxon>Stramenopiles</taxon>
        <taxon>Ochrophyta</taxon>
        <taxon>Pelagophyceae</taxon>
        <taxon>Pelagomonadales</taxon>
        <taxon>Pelagomonadaceae</taxon>
        <taxon>Pelagomonas</taxon>
    </lineage>
</organism>
<reference evidence="3" key="1">
    <citation type="submission" date="2021-11" db="EMBL/GenBank/DDBJ databases">
        <authorList>
            <consortium name="Genoscope - CEA"/>
            <person name="William W."/>
        </authorList>
    </citation>
    <scope>NUCLEOTIDE SEQUENCE</scope>
</reference>
<keyword evidence="1" id="KW-0040">ANK repeat</keyword>
<proteinExistence type="predicted"/>
<feature type="compositionally biased region" description="Pro residues" evidence="2">
    <location>
        <begin position="246"/>
        <end position="259"/>
    </location>
</feature>
<dbReference type="OrthoDB" id="206734at2759"/>
<name>A0A8J2X0D2_9STRA</name>
<evidence type="ECO:0000256" key="2">
    <source>
        <dbReference type="SAM" id="MobiDB-lite"/>
    </source>
</evidence>
<comment type="caution">
    <text evidence="3">The sequence shown here is derived from an EMBL/GenBank/DDBJ whole genome shotgun (WGS) entry which is preliminary data.</text>
</comment>
<dbReference type="PROSITE" id="PS50088">
    <property type="entry name" value="ANK_REPEAT"/>
    <property type="match status" value="1"/>
</dbReference>
<keyword evidence="4" id="KW-1185">Reference proteome</keyword>
<dbReference type="EMBL" id="CAKKNE010000004">
    <property type="protein sequence ID" value="CAH0373420.1"/>
    <property type="molecule type" value="Genomic_DNA"/>
</dbReference>
<feature type="region of interest" description="Disordered" evidence="2">
    <location>
        <begin position="216"/>
        <end position="377"/>
    </location>
</feature>
<feature type="repeat" description="ANK" evidence="1">
    <location>
        <begin position="75"/>
        <end position="107"/>
    </location>
</feature>
<feature type="compositionally biased region" description="Low complexity" evidence="2">
    <location>
        <begin position="260"/>
        <end position="270"/>
    </location>
</feature>
<evidence type="ECO:0000313" key="3">
    <source>
        <dbReference type="EMBL" id="CAH0373420.1"/>
    </source>
</evidence>
<dbReference type="InterPro" id="IPR002110">
    <property type="entry name" value="Ankyrin_rpt"/>
</dbReference>
<sequence>MASPATSPAGDTTQQEAVQLACLALTKPGDAGAAASAAVLGAATLAFRRSNDQLKLGNVTIQRVYPAFDGADIINGDTMLHAAVRRQLHDVTSALLEAGAPLGVRNMNGETAFEIVTAPAPQEEDPELERALAESRRQAEEDEAQLAAALAASALESTPRNEGKAPDADDDLQRALEASKKESTPQQQQQKGFFGRWFGKSEPEDDLDAAVAASLAAEDEDVRRRRESEDEAMARALAESEAPPAGTRPPPPPPPPPPAASLAAAAAAAGRKPRAAPSSPPKRKPVSNVHPLAAAAAAEVARRPRPPSSPTLSRRPAAPSALAEALAAAAAKRKQKGPPKSPTRKRVNPFQRAQPPPPPEEATSPLHARPSEAQVNTSKRIAELEATVAALRSELNRVKKPTEKQQQSIDDIESELRAATARCLQGDPSAESELERLDAALRAHPDHKIRQAKARANWDSEQRTANNNALALTRSLVPPDILKSTAKDVGLRICDALQSDDKPALALARRVWSAKALRAVRAPSELLRKAHVADLRGTYTPTGLDIVELRAVYACLPREFANDGDGAKAAWRESVREKLVAMVAKEASGSLTPAEKRNSAYQHLPDFVRLFPSEACDAGWRPDAADPLTRPARPRAAPAGLLAALQGRSRVGV</sequence>
<evidence type="ECO:0000256" key="1">
    <source>
        <dbReference type="PROSITE-ProRule" id="PRU00023"/>
    </source>
</evidence>
<evidence type="ECO:0000313" key="4">
    <source>
        <dbReference type="Proteomes" id="UP000789595"/>
    </source>
</evidence>
<dbReference type="SMART" id="SM00726">
    <property type="entry name" value="UIM"/>
    <property type="match status" value="5"/>
</dbReference>
<gene>
    <name evidence="3" type="ORF">PECAL_4P06140</name>
</gene>
<dbReference type="PROSITE" id="PS50330">
    <property type="entry name" value="UIM"/>
    <property type="match status" value="1"/>
</dbReference>
<dbReference type="PROSITE" id="PS50297">
    <property type="entry name" value="ANK_REP_REGION"/>
    <property type="match status" value="1"/>
</dbReference>
<feature type="compositionally biased region" description="Basic residues" evidence="2">
    <location>
        <begin position="331"/>
        <end position="347"/>
    </location>
</feature>